<keyword evidence="7" id="KW-1185">Reference proteome</keyword>
<sequence length="212" mass="23746">MAITLIIADDHPLVVAGLRNLFAQEEDFRVLAHCNDGSSTIQAVKEHQPDIVILDILMPGKGGLEIVRELRELNLHPKIVLFTATISDELLLQAILLGVQGIVLKEMASHLLVQCIRKVYAGEQWLERRSANVALEKIMRKESGSRRVAAVLTPREIELVKLISLGSRNKEIAEKLCISVGTVKVHLHNIYEKLNVNGRLALLRYAREKDLE</sequence>
<gene>
    <name evidence="6" type="ORF">KJB30_16200</name>
</gene>
<dbReference type="SUPFAM" id="SSF52172">
    <property type="entry name" value="CheY-like"/>
    <property type="match status" value="1"/>
</dbReference>
<dbReference type="InterPro" id="IPR039420">
    <property type="entry name" value="WalR-like"/>
</dbReference>
<evidence type="ECO:0000256" key="1">
    <source>
        <dbReference type="ARBA" id="ARBA00022553"/>
    </source>
</evidence>
<dbReference type="PANTHER" id="PTHR43214">
    <property type="entry name" value="TWO-COMPONENT RESPONSE REGULATOR"/>
    <property type="match status" value="1"/>
</dbReference>
<evidence type="ECO:0000259" key="5">
    <source>
        <dbReference type="PROSITE" id="PS50110"/>
    </source>
</evidence>
<dbReference type="PROSITE" id="PS00622">
    <property type="entry name" value="HTH_LUXR_1"/>
    <property type="match status" value="1"/>
</dbReference>
<dbReference type="InterPro" id="IPR000792">
    <property type="entry name" value="Tscrpt_reg_LuxR_C"/>
</dbReference>
<proteinExistence type="predicted"/>
<dbReference type="PRINTS" id="PR00038">
    <property type="entry name" value="HTHLUXR"/>
</dbReference>
<evidence type="ECO:0000313" key="6">
    <source>
        <dbReference type="EMBL" id="MBT1073334.1"/>
    </source>
</evidence>
<dbReference type="PROSITE" id="PS50110">
    <property type="entry name" value="RESPONSE_REGULATORY"/>
    <property type="match status" value="1"/>
</dbReference>
<dbReference type="RefSeq" id="WP_214301277.1">
    <property type="nucleotide sequence ID" value="NZ_JAHDYS010000020.1"/>
</dbReference>
<name>A0ABS5UCD6_9BACT</name>
<dbReference type="SMART" id="SM00421">
    <property type="entry name" value="HTH_LUXR"/>
    <property type="match status" value="1"/>
</dbReference>
<dbReference type="Proteomes" id="UP000784128">
    <property type="component" value="Unassembled WGS sequence"/>
</dbReference>
<evidence type="ECO:0000256" key="3">
    <source>
        <dbReference type="PROSITE-ProRule" id="PRU00169"/>
    </source>
</evidence>
<organism evidence="6 7">
    <name type="scientific">Pelotalea chapellei</name>
    <dbReference type="NCBI Taxonomy" id="44671"/>
    <lineage>
        <taxon>Bacteria</taxon>
        <taxon>Pseudomonadati</taxon>
        <taxon>Thermodesulfobacteriota</taxon>
        <taxon>Desulfuromonadia</taxon>
        <taxon>Geobacterales</taxon>
        <taxon>Geobacteraceae</taxon>
        <taxon>Pelotalea</taxon>
    </lineage>
</organism>
<protein>
    <submittedName>
        <fullName evidence="6">Response regulator transcription factor</fullName>
    </submittedName>
</protein>
<dbReference type="EMBL" id="JAHDYS010000020">
    <property type="protein sequence ID" value="MBT1073334.1"/>
    <property type="molecule type" value="Genomic_DNA"/>
</dbReference>
<reference evidence="6 7" key="1">
    <citation type="submission" date="2021-05" db="EMBL/GenBank/DDBJ databases">
        <title>The draft genome of Geobacter chapellei DSM 13688.</title>
        <authorList>
            <person name="Xu Z."/>
            <person name="Masuda Y."/>
            <person name="Itoh H."/>
            <person name="Senoo K."/>
        </authorList>
    </citation>
    <scope>NUCLEOTIDE SEQUENCE [LARGE SCALE GENOMIC DNA]</scope>
    <source>
        <strain evidence="6 7">DSM 13688</strain>
    </source>
</reference>
<keyword evidence="1 3" id="KW-0597">Phosphoprotein</keyword>
<evidence type="ECO:0000256" key="2">
    <source>
        <dbReference type="ARBA" id="ARBA00023125"/>
    </source>
</evidence>
<dbReference type="Pfam" id="PF00196">
    <property type="entry name" value="GerE"/>
    <property type="match status" value="1"/>
</dbReference>
<dbReference type="InterPro" id="IPR001789">
    <property type="entry name" value="Sig_transdc_resp-reg_receiver"/>
</dbReference>
<dbReference type="InterPro" id="IPR016032">
    <property type="entry name" value="Sig_transdc_resp-reg_C-effctor"/>
</dbReference>
<dbReference type="SMART" id="SM00448">
    <property type="entry name" value="REC"/>
    <property type="match status" value="1"/>
</dbReference>
<feature type="domain" description="Response regulatory" evidence="5">
    <location>
        <begin position="4"/>
        <end position="120"/>
    </location>
</feature>
<feature type="modified residue" description="4-aspartylphosphate" evidence="3">
    <location>
        <position position="55"/>
    </location>
</feature>
<evidence type="ECO:0000259" key="4">
    <source>
        <dbReference type="PROSITE" id="PS50043"/>
    </source>
</evidence>
<comment type="caution">
    <text evidence="6">The sequence shown here is derived from an EMBL/GenBank/DDBJ whole genome shotgun (WGS) entry which is preliminary data.</text>
</comment>
<dbReference type="Pfam" id="PF00072">
    <property type="entry name" value="Response_reg"/>
    <property type="match status" value="1"/>
</dbReference>
<dbReference type="CDD" id="cd06170">
    <property type="entry name" value="LuxR_C_like"/>
    <property type="match status" value="1"/>
</dbReference>
<dbReference type="SUPFAM" id="SSF46894">
    <property type="entry name" value="C-terminal effector domain of the bipartite response regulators"/>
    <property type="match status" value="1"/>
</dbReference>
<dbReference type="Gene3D" id="3.40.50.2300">
    <property type="match status" value="1"/>
</dbReference>
<keyword evidence="2" id="KW-0238">DNA-binding</keyword>
<feature type="domain" description="HTH luxR-type" evidence="4">
    <location>
        <begin position="145"/>
        <end position="210"/>
    </location>
</feature>
<dbReference type="CDD" id="cd17535">
    <property type="entry name" value="REC_NarL-like"/>
    <property type="match status" value="1"/>
</dbReference>
<dbReference type="PROSITE" id="PS50043">
    <property type="entry name" value="HTH_LUXR_2"/>
    <property type="match status" value="1"/>
</dbReference>
<evidence type="ECO:0000313" key="7">
    <source>
        <dbReference type="Proteomes" id="UP000784128"/>
    </source>
</evidence>
<dbReference type="InterPro" id="IPR011006">
    <property type="entry name" value="CheY-like_superfamily"/>
</dbReference>
<dbReference type="InterPro" id="IPR058245">
    <property type="entry name" value="NreC/VraR/RcsB-like_REC"/>
</dbReference>
<accession>A0ABS5UCD6</accession>